<dbReference type="PANTHER" id="PTHR43775:SF51">
    <property type="entry name" value="INACTIVE PHENOLPHTHIOCEROL SYNTHESIS POLYKETIDE SYNTHASE TYPE I PKS1-RELATED"/>
    <property type="match status" value="1"/>
</dbReference>
<dbReference type="InterPro" id="IPR036736">
    <property type="entry name" value="ACP-like_sf"/>
</dbReference>
<dbReference type="PROSITE" id="PS00012">
    <property type="entry name" value="PHOSPHOPANTETHEINE"/>
    <property type="match status" value="3"/>
</dbReference>
<dbReference type="EMBL" id="BIFT01000002">
    <property type="protein sequence ID" value="GCE31286.1"/>
    <property type="molecule type" value="Genomic_DNA"/>
</dbReference>
<evidence type="ECO:0000313" key="11">
    <source>
        <dbReference type="EMBL" id="GCE31286.1"/>
    </source>
</evidence>
<keyword evidence="1" id="KW-0596">Phosphopantetheine</keyword>
<dbReference type="SUPFAM" id="SSF55048">
    <property type="entry name" value="Probable ACP-binding domain of malonyl-CoA ACP transacylase"/>
    <property type="match status" value="2"/>
</dbReference>
<dbReference type="InterPro" id="IPR036291">
    <property type="entry name" value="NAD(P)-bd_dom_sf"/>
</dbReference>
<dbReference type="InterPro" id="IPR020806">
    <property type="entry name" value="PKS_PP-bd"/>
</dbReference>
<dbReference type="Pfam" id="PF08659">
    <property type="entry name" value="KR"/>
    <property type="match status" value="2"/>
</dbReference>
<dbReference type="Pfam" id="PF02801">
    <property type="entry name" value="Ketoacyl-synt_C"/>
    <property type="match status" value="2"/>
</dbReference>
<keyword evidence="4" id="KW-0276">Fatty acid metabolism</keyword>
<dbReference type="SUPFAM" id="SSF52151">
    <property type="entry name" value="FabD/lysophospholipase-like"/>
    <property type="match status" value="2"/>
</dbReference>
<keyword evidence="8" id="KW-1133">Transmembrane helix</keyword>
<gene>
    <name evidence="11" type="ORF">KDA_67700</name>
</gene>
<dbReference type="Gene3D" id="3.40.366.10">
    <property type="entry name" value="Malonyl-Coenzyme A Acyl Carrier Protein, domain 2"/>
    <property type="match status" value="2"/>
</dbReference>
<evidence type="ECO:0000256" key="2">
    <source>
        <dbReference type="ARBA" id="ARBA00022553"/>
    </source>
</evidence>
<protein>
    <recommendedName>
        <fullName evidence="13">Polyketide synthase</fullName>
    </recommendedName>
</protein>
<dbReference type="PANTHER" id="PTHR43775">
    <property type="entry name" value="FATTY ACID SYNTHASE"/>
    <property type="match status" value="1"/>
</dbReference>
<accession>A0A402BIX2</accession>
<dbReference type="InterPro" id="IPR032821">
    <property type="entry name" value="PKS_assoc"/>
</dbReference>
<sequence>MNEELLTPQGHMTPSVANQAGDRKSEHAIQAWLSEHLAEILQIAPEQIRSDEPFASYGLESVDAVGLSGDLEDWLGCELSPTLLYDHPSVRKLARALSRSVDDVSEAEQHRDVAPDESIAVIGIGCRFPGGVTNPDAFWQFLRDGGNGITEVPASRWDVDAYYDADPDAPGKMYTRHGGFLADSSRFDAEFFGISPREAMRMDPQQRLLYEVTWEALEHASIPSESLTGSQTGVFIGMMNNLEYLQLQSQTGEPDYIDDPYWSIGSSSSMAAGRLAYLYDWHGPGLTVDTACSSSLVSLHLACQSLRNQECSLAVVGGVNAIVLPETMVNACKMGMLSPNGQCSTFDEAADGFALGEGCGVVIVKRLSDAMADHNHILAVIRGSAVNQDGRSNGITAPNKLAQEAVIRSALANAHISPEQVDYVETHGSGTALGDPIEISALASVLGTGHSQERPLLVGTVKTNIGHLAGAAGIAGLIKTILSLTQREIPPHLHLQKPNAHIPWQSIPVHVPDQPTAWPKAAGARIAGVSSFGWSGTNAHVILEEAPTLAEQSHVASKQAPSAQLLVLSAKTNAALQRTSAQLATYLKQHPQVDLAAVAATLQQGRSVLNVRRIVVSQDRDEAIKHLETWEPAQMQTSVQQDSRPAVAFLFPGVGEQYIGMARQLYQQETYFRTLIDQCCELLQPLLGQDLRDLLFADTAVDIISGSMDLRAMRDRQPQQTNPLAETSVAQPVVFVLEYALARLWQHWGIEPQALLGYSLGEYVAACLAGVFSLEDALLLTARRAQLIARQPAGAMLAVGLSEQEVQRYLTTEINLAIINAPMTCVLAGPVEAIARLQVQLEHDEVIARRIETTHAFHSRMLEPVRAELESLLAGMQLHAPQIPLLSNVTGSWLTEEQATDASYWGRHMCETVRFADGVGVLLQEPEQVLLEVGVGQSLGSFVRQHALCSRDQMQRVIATLPGRFERQSEQSYLLTMLGKLWLAGVPLDWQSYYADQPQPWVALPTYPFEQTHYWITAARPAAQQQRHPLTGQPKKVPQIDDWFYQPTWKEVALPGTNKTLNFSAPVLAFMDDADLLEQLRPGCERNGQPFICVRRGQQFTQIDEHHFVLRPAEAGDYQRLWQCLNEQQLQPQTILHGWSITSTADEASGQAFFRAMQECGLYSLLFLTRALSTRATSQIRIHVITNHSQACQEQEVVYPEKATLQAACQVISQENPQISCRLIDLAYDPVAAQAALPGAEQLLAECMTATNDLLVAYRAGQRLVRTYQQVQLHEALADNLPLRQQGVYLITGGLGAVGLVVASHLAILAQARLVFTTRSPFPEQSDWTRWLEEHSADDTISRKIQQLQALQQCGSQILIVQADSADEQQMRVAIQHIQQHFGTLHGVIHAAGNTHAEAFKSTLDIGPVECEQHFQAKVYGLYVLEQVLQGQNLDFCLLFSSISAVLGGLGFVGYAAANSFIDAFTYSHNRRTTGAWTCVNWDTWHVGSDKEQSQALSGSAAEYAMTAQEGCEAVIRVLAQTRYRHLVNSTGDLQARQQQWSIFEEDSEDVATVTLAPRTAASKFGRQGPAEFTARSEYERAIADIWQDALGLEKVGLYDNFFDLGGNSLIGMQVVARLKKVFQQPLSAMSLFEAPTISAMVQHLLPQSIADQPVDQQQRLAMRRQEAQKSTGTGDIAIIGMSGRFPGASNVEEFWENLRNGVESIAHFSDEELLAAGVDASQLAQENYIKARPILKPEEIENFDAAFFGYSPREAELTDPQHRLFLECAWEALEMAGYDTSTYQGLIGVYGGNNLSMYMTVLSQANALQEMDDYQMVIGHDKDSLTTNVSYKLNLRGPSFAVQTFCSTSLVATHLACRSLLNGECDIALAGGVSLRIPSKIGYSYHEGGMESPDGHCRTFDADARGSLFGDGVALVALKRLDHALTDGDTIHAVIKGSAINNDGSLKVSYTAPSIVGQAEVVASALQVAQIDPASISYVEAHGTATELGDPIELSSLTRAYRAYTQKNGYCAIGSVKTNIGHLDRAAGVTGLIKTVMALKHKELPASLHYKAPNPEIDFATSPFYVNTQLTPWISKDGPRRAGVNSLGMGGTNAHVIVEEAPERQPGSAAQPWQLLLLSARTASALDVATENLCRYLQQHPQANLADVAYTLQLGRRKFAHRRLIVCRNTEEAIQALQKPQSSHVLSAQEPRTDRRVAFLFPGVGEQYIGMARQLYQQETYFRTLIDQCCELLQPLLGQDLRDLLFADATDDVTSGSIDLSAMRDRQQQPAQPQPLAETTVAQPVVFVLEYALARLWQHWGIEPQALLGYSLGEYVAACLAGVFSLEDALLLTARRAQLIARQPAGAMLAVGLSEQAVQPYLTDEINLAIINAPMTCVLAGPVEAIARLQVQLEHDEVIARRVETTHAFHSRMLEPVRAELESLLAGMQLHAPQIPLLSNVTGSWLTEEQATDASYWGRHMCETVRFADGVGVLLQEPEQVLLEVGVGQSLGSFVRQHALCSREQMQRVMPTLPGRFERQAEQSYLLTMLGKLWLAGVPLDWQNFYAQQVRYRIPLPTYPFERQRYFIDAPQGLQRGPAMSQPEQQKKADIADWFYQPVWKQATFQHTATSIAAPFHWLVFANDDQVSTALLQGLARSEQRVVVVKSGNVFEQVADHSYRINPAARADYTTLLRTLREAETIPTRIISLWPMAHPDQAERTVLERSFYHLLSLAQALGDIQIDGCRISVITENLYDVLGDEYAPAEQATVTGLCKVIPQEYTNLQCQQIDLAASITQQQMDTLLQELVSTSNEPQVALRGRHRWIPVYEPCRLEQQGTHTTLLRDRGTYLLTGGLGGVGLAMANYLARSVQARLVLVSRTGLPPRDQWQRIIAEQGDHAGTGRQIRQVLQLEELGSEVLILAADVADEAQMRQVIARTQATFGGLHGVLNVAGLPGVGLIQLKTEQAAGQVLAPKVQGTRVLERVLQEHPLDFLILFSSITAVTGGPGQVDYCAANAFLDSYAHHQRTPHTLVASIAWSEWQWNAWEAGLEGFDEATKSFFRENRARFGISFAEGAKVLRRVLSHRQTQVIVSPQNFQALIELSRTMTLASMIPDNQKSRQAPVKHDRPALGNTYVAPRNATETRIASIWEDLLGITDVGIHDNFFDLGGNSLVGLELINRLRKAFLQETLPSYVLYEAPSVSAMATYLDQEKESVTAAELNERSDKRRVNLKKRMSGRVK</sequence>
<evidence type="ECO:0000256" key="6">
    <source>
        <dbReference type="ARBA" id="ARBA00023268"/>
    </source>
</evidence>
<dbReference type="GO" id="GO:0006633">
    <property type="term" value="P:fatty acid biosynthetic process"/>
    <property type="evidence" value="ECO:0007669"/>
    <property type="project" value="TreeGrafter"/>
</dbReference>
<dbReference type="Pfam" id="PF00109">
    <property type="entry name" value="ketoacyl-synt"/>
    <property type="match status" value="2"/>
</dbReference>
<evidence type="ECO:0000256" key="8">
    <source>
        <dbReference type="SAM" id="Phobius"/>
    </source>
</evidence>
<dbReference type="Pfam" id="PF00698">
    <property type="entry name" value="Acyl_transf_1"/>
    <property type="match status" value="2"/>
</dbReference>
<dbReference type="FunFam" id="3.40.47.10:FF:000019">
    <property type="entry name" value="Polyketide synthase type I"/>
    <property type="match status" value="1"/>
</dbReference>
<dbReference type="Gene3D" id="3.40.50.720">
    <property type="entry name" value="NAD(P)-binding Rossmann-like Domain"/>
    <property type="match status" value="2"/>
</dbReference>
<keyword evidence="2" id="KW-0597">Phosphoprotein</keyword>
<dbReference type="SMART" id="SM00827">
    <property type="entry name" value="PKS_AT"/>
    <property type="match status" value="2"/>
</dbReference>
<dbReference type="CDD" id="cd08953">
    <property type="entry name" value="KR_2_SDR_x"/>
    <property type="match status" value="2"/>
</dbReference>
<comment type="caution">
    <text evidence="11">The sequence shown here is derived from an EMBL/GenBank/DDBJ whole genome shotgun (WGS) entry which is preliminary data.</text>
</comment>
<dbReference type="Gene3D" id="3.40.47.10">
    <property type="match status" value="2"/>
</dbReference>
<dbReference type="InterPro" id="IPR049490">
    <property type="entry name" value="C883_1060-like_KR_N"/>
</dbReference>
<dbReference type="Gene3D" id="3.30.70.3290">
    <property type="match status" value="2"/>
</dbReference>
<dbReference type="InterPro" id="IPR020841">
    <property type="entry name" value="PKS_Beta-ketoAc_synthase_dom"/>
</dbReference>
<evidence type="ECO:0000259" key="9">
    <source>
        <dbReference type="PROSITE" id="PS50075"/>
    </source>
</evidence>
<dbReference type="RefSeq" id="WP_126631269.1">
    <property type="nucleotide sequence ID" value="NZ_BIFT01000002.1"/>
</dbReference>
<feature type="domain" description="Carrier" evidence="9">
    <location>
        <begin position="27"/>
        <end position="101"/>
    </location>
</feature>
<feature type="domain" description="Carrier" evidence="9">
    <location>
        <begin position="1574"/>
        <end position="1649"/>
    </location>
</feature>
<dbReference type="Pfam" id="PF16197">
    <property type="entry name" value="KAsynt_C_assoc"/>
    <property type="match status" value="1"/>
</dbReference>
<dbReference type="SUPFAM" id="SSF47336">
    <property type="entry name" value="ACP-like"/>
    <property type="match status" value="3"/>
</dbReference>
<dbReference type="InterPro" id="IPR014031">
    <property type="entry name" value="Ketoacyl_synth_C"/>
</dbReference>
<dbReference type="SUPFAM" id="SSF53901">
    <property type="entry name" value="Thiolase-like"/>
    <property type="match status" value="2"/>
</dbReference>
<dbReference type="Pfam" id="PF21394">
    <property type="entry name" value="Beta-ketacyl_N"/>
    <property type="match status" value="2"/>
</dbReference>
<keyword evidence="3" id="KW-0808">Transferase</keyword>
<keyword evidence="6" id="KW-0511">Multifunctional enzyme</keyword>
<dbReference type="InterPro" id="IPR009081">
    <property type="entry name" value="PP-bd_ACP"/>
</dbReference>
<evidence type="ECO:0000256" key="4">
    <source>
        <dbReference type="ARBA" id="ARBA00022832"/>
    </source>
</evidence>
<dbReference type="InterPro" id="IPR001227">
    <property type="entry name" value="Ac_transferase_dom_sf"/>
</dbReference>
<dbReference type="InterPro" id="IPR014043">
    <property type="entry name" value="Acyl_transferase_dom"/>
</dbReference>
<keyword evidence="5" id="KW-0443">Lipid metabolism</keyword>
<dbReference type="Gene3D" id="1.10.1200.10">
    <property type="entry name" value="ACP-like"/>
    <property type="match status" value="3"/>
</dbReference>
<dbReference type="Pfam" id="PF00550">
    <property type="entry name" value="PP-binding"/>
    <property type="match status" value="3"/>
</dbReference>
<evidence type="ECO:0008006" key="13">
    <source>
        <dbReference type="Google" id="ProtNLM"/>
    </source>
</evidence>
<feature type="domain" description="Ketosynthase family 3 (KS3)" evidence="10">
    <location>
        <begin position="1674"/>
        <end position="2101"/>
    </location>
</feature>
<dbReference type="SMART" id="SM00825">
    <property type="entry name" value="PKS_KS"/>
    <property type="match status" value="2"/>
</dbReference>
<feature type="domain" description="Carrier" evidence="9">
    <location>
        <begin position="3118"/>
        <end position="3194"/>
    </location>
</feature>
<evidence type="ECO:0000313" key="12">
    <source>
        <dbReference type="Proteomes" id="UP000287171"/>
    </source>
</evidence>
<dbReference type="GO" id="GO:0004312">
    <property type="term" value="F:fatty acid synthase activity"/>
    <property type="evidence" value="ECO:0007669"/>
    <property type="project" value="TreeGrafter"/>
</dbReference>
<name>A0A402BIX2_9CHLR</name>
<dbReference type="InterPro" id="IPR016035">
    <property type="entry name" value="Acyl_Trfase/lysoPLipase"/>
</dbReference>
<keyword evidence="8" id="KW-0812">Transmembrane</keyword>
<keyword evidence="8" id="KW-0472">Membrane</keyword>
<dbReference type="InterPro" id="IPR006162">
    <property type="entry name" value="Ppantetheine_attach_site"/>
</dbReference>
<feature type="region of interest" description="Disordered" evidence="7">
    <location>
        <begin position="1"/>
        <end position="21"/>
    </location>
</feature>
<dbReference type="SMART" id="SM00823">
    <property type="entry name" value="PKS_PP"/>
    <property type="match status" value="3"/>
</dbReference>
<dbReference type="PROSITE" id="PS50075">
    <property type="entry name" value="CARRIER"/>
    <property type="match status" value="3"/>
</dbReference>
<dbReference type="CDD" id="cd00833">
    <property type="entry name" value="PKS"/>
    <property type="match status" value="2"/>
</dbReference>
<dbReference type="GO" id="GO:0031177">
    <property type="term" value="F:phosphopantetheine binding"/>
    <property type="evidence" value="ECO:0007669"/>
    <property type="project" value="InterPro"/>
</dbReference>
<evidence type="ECO:0000256" key="3">
    <source>
        <dbReference type="ARBA" id="ARBA00022679"/>
    </source>
</evidence>
<dbReference type="OrthoDB" id="139272at2"/>
<feature type="transmembrane region" description="Helical" evidence="8">
    <location>
        <begin position="1436"/>
        <end position="1458"/>
    </location>
</feature>
<dbReference type="SUPFAM" id="SSF51735">
    <property type="entry name" value="NAD(P)-binding Rossmann-fold domains"/>
    <property type="match status" value="4"/>
</dbReference>
<dbReference type="SMART" id="SM01294">
    <property type="entry name" value="PKS_PP_betabranch"/>
    <property type="match status" value="1"/>
</dbReference>
<feature type="transmembrane region" description="Helical" evidence="8">
    <location>
        <begin position="1288"/>
        <end position="1310"/>
    </location>
</feature>
<evidence type="ECO:0000256" key="5">
    <source>
        <dbReference type="ARBA" id="ARBA00023098"/>
    </source>
</evidence>
<dbReference type="PROSITE" id="PS52004">
    <property type="entry name" value="KS3_2"/>
    <property type="match status" value="2"/>
</dbReference>
<dbReference type="InterPro" id="IPR050091">
    <property type="entry name" value="PKS_NRPS_Biosynth_Enz"/>
</dbReference>
<dbReference type="SMART" id="SM00822">
    <property type="entry name" value="PKS_KR"/>
    <property type="match status" value="2"/>
</dbReference>
<dbReference type="Gene3D" id="3.30.70.250">
    <property type="entry name" value="Malonyl-CoA ACP transacylase, ACP-binding"/>
    <property type="match status" value="2"/>
</dbReference>
<dbReference type="FunFam" id="3.40.47.10:FF:000042">
    <property type="entry name" value="Polyketide synthase Pks13"/>
    <property type="match status" value="1"/>
</dbReference>
<dbReference type="Proteomes" id="UP000287171">
    <property type="component" value="Unassembled WGS sequence"/>
</dbReference>
<proteinExistence type="predicted"/>
<dbReference type="InterPro" id="IPR016039">
    <property type="entry name" value="Thiolase-like"/>
</dbReference>
<dbReference type="InterPro" id="IPR057326">
    <property type="entry name" value="KR_dom"/>
</dbReference>
<reference evidence="12" key="1">
    <citation type="submission" date="2018-12" db="EMBL/GenBank/DDBJ databases">
        <title>Tengunoibacter tsumagoiensis gen. nov., sp. nov., Dictyobacter kobayashii sp. nov., D. alpinus sp. nov., and D. joshuensis sp. nov. and description of Dictyobacteraceae fam. nov. within the order Ktedonobacterales isolated from Tengu-no-mugimeshi.</title>
        <authorList>
            <person name="Wang C.M."/>
            <person name="Zheng Y."/>
            <person name="Sakai Y."/>
            <person name="Toyoda A."/>
            <person name="Minakuchi Y."/>
            <person name="Abe K."/>
            <person name="Yokota A."/>
            <person name="Yabe S."/>
        </authorList>
    </citation>
    <scope>NUCLEOTIDE SEQUENCE [LARGE SCALE GENOMIC DNA]</scope>
    <source>
        <strain evidence="12">Uno16</strain>
    </source>
</reference>
<feature type="domain" description="Ketosynthase family 3 (KS3)" evidence="10">
    <location>
        <begin position="116"/>
        <end position="545"/>
    </location>
</feature>
<dbReference type="Pfam" id="PF22621">
    <property type="entry name" value="CurL-like_PKS_C"/>
    <property type="match status" value="1"/>
</dbReference>
<organism evidence="11 12">
    <name type="scientific">Dictyobacter alpinus</name>
    <dbReference type="NCBI Taxonomy" id="2014873"/>
    <lineage>
        <taxon>Bacteria</taxon>
        <taxon>Bacillati</taxon>
        <taxon>Chloroflexota</taxon>
        <taxon>Ktedonobacteria</taxon>
        <taxon>Ktedonobacterales</taxon>
        <taxon>Dictyobacteraceae</taxon>
        <taxon>Dictyobacter</taxon>
    </lineage>
</organism>
<dbReference type="InterPro" id="IPR014030">
    <property type="entry name" value="Ketoacyl_synth_N"/>
</dbReference>
<keyword evidence="12" id="KW-1185">Reference proteome</keyword>
<dbReference type="InterPro" id="IPR013968">
    <property type="entry name" value="PKS_KR"/>
</dbReference>
<evidence type="ECO:0000259" key="10">
    <source>
        <dbReference type="PROSITE" id="PS52004"/>
    </source>
</evidence>
<evidence type="ECO:0000256" key="7">
    <source>
        <dbReference type="SAM" id="MobiDB-lite"/>
    </source>
</evidence>
<dbReference type="InterPro" id="IPR016036">
    <property type="entry name" value="Malonyl_transacylase_ACP-bd"/>
</dbReference>
<evidence type="ECO:0000256" key="1">
    <source>
        <dbReference type="ARBA" id="ARBA00022450"/>
    </source>
</evidence>